<dbReference type="PANTHER" id="PTHR10519:SF74">
    <property type="entry name" value="GAMMA-AMINOBUTYRIC ACID TYPE B RECEPTOR SUBUNIT 2"/>
    <property type="match status" value="1"/>
</dbReference>
<evidence type="ECO:0000256" key="1">
    <source>
        <dbReference type="ARBA" id="ARBA00004370"/>
    </source>
</evidence>
<dbReference type="SUPFAM" id="SSF53822">
    <property type="entry name" value="Periplasmic binding protein-like I"/>
    <property type="match status" value="1"/>
</dbReference>
<evidence type="ECO:0000256" key="5">
    <source>
        <dbReference type="ARBA" id="ARBA00023136"/>
    </source>
</evidence>
<evidence type="ECO:0000313" key="10">
    <source>
        <dbReference type="EMBL" id="KAL0277583.1"/>
    </source>
</evidence>
<name>A0AAW2I728_9NEOP</name>
<keyword evidence="6" id="KW-0675">Receptor</keyword>
<organism evidence="10">
    <name type="scientific">Menopon gallinae</name>
    <name type="common">poultry shaft louse</name>
    <dbReference type="NCBI Taxonomy" id="328185"/>
    <lineage>
        <taxon>Eukaryota</taxon>
        <taxon>Metazoa</taxon>
        <taxon>Ecdysozoa</taxon>
        <taxon>Arthropoda</taxon>
        <taxon>Hexapoda</taxon>
        <taxon>Insecta</taxon>
        <taxon>Pterygota</taxon>
        <taxon>Neoptera</taxon>
        <taxon>Paraneoptera</taxon>
        <taxon>Psocodea</taxon>
        <taxon>Troctomorpha</taxon>
        <taxon>Phthiraptera</taxon>
        <taxon>Amblycera</taxon>
        <taxon>Menoponidae</taxon>
        <taxon>Menopon</taxon>
    </lineage>
</organism>
<evidence type="ECO:0000256" key="3">
    <source>
        <dbReference type="ARBA" id="ARBA00022989"/>
    </source>
</evidence>
<gene>
    <name evidence="10" type="ORF">PYX00_004820</name>
</gene>
<reference evidence="10" key="1">
    <citation type="journal article" date="2024" name="Gigascience">
        <title>Chromosome-level genome of the poultry shaft louse Menopon gallinae provides insight into the host-switching and adaptive evolution of parasitic lice.</title>
        <authorList>
            <person name="Xu Y."/>
            <person name="Ma L."/>
            <person name="Liu S."/>
            <person name="Liang Y."/>
            <person name="Liu Q."/>
            <person name="He Z."/>
            <person name="Tian L."/>
            <person name="Duan Y."/>
            <person name="Cai W."/>
            <person name="Li H."/>
            <person name="Song F."/>
        </authorList>
    </citation>
    <scope>NUCLEOTIDE SEQUENCE</scope>
    <source>
        <strain evidence="10">Cailab_2023a</strain>
    </source>
</reference>
<dbReference type="GO" id="GO:0007214">
    <property type="term" value="P:gamma-aminobutyric acid signaling pathway"/>
    <property type="evidence" value="ECO:0007669"/>
    <property type="project" value="TreeGrafter"/>
</dbReference>
<evidence type="ECO:0000256" key="8">
    <source>
        <dbReference type="ARBA" id="ARBA00023224"/>
    </source>
</evidence>
<evidence type="ECO:0000256" key="2">
    <source>
        <dbReference type="ARBA" id="ARBA00022692"/>
    </source>
</evidence>
<sequence>MKALFDMIHEGPHKLMLFGAACTQVTDPIAKASKHWRLTQLSYADTHPMFTNDNFPNFFRIVPSENAFNPPRLKLLQEFNWTRVGTIYQNEPRFSLVSIGYCLGEGIRRRMKYDGAITAGAAFGRPPSTRSGRLLGGDGSGEKPIGVNRLSICQATCKQVSELEIRRRNKGAGRAGSGLRGVVFWGRGRDRFGFGPSPRRAVCGRYRAI</sequence>
<keyword evidence="4" id="KW-0297">G-protein coupled receptor</keyword>
<dbReference type="PANTHER" id="PTHR10519">
    <property type="entry name" value="GABA-B RECEPTOR"/>
    <property type="match status" value="1"/>
</dbReference>
<feature type="domain" description="Receptor ligand binding region" evidence="9">
    <location>
        <begin position="17"/>
        <end position="91"/>
    </location>
</feature>
<comment type="caution">
    <text evidence="10">The sequence shown here is derived from an EMBL/GenBank/DDBJ whole genome shotgun (WGS) entry which is preliminary data.</text>
</comment>
<protein>
    <recommendedName>
        <fullName evidence="9">Receptor ligand binding region domain-containing protein</fullName>
    </recommendedName>
</protein>
<keyword evidence="3" id="KW-1133">Transmembrane helix</keyword>
<evidence type="ECO:0000256" key="4">
    <source>
        <dbReference type="ARBA" id="ARBA00023040"/>
    </source>
</evidence>
<dbReference type="Pfam" id="PF01094">
    <property type="entry name" value="ANF_receptor"/>
    <property type="match status" value="1"/>
</dbReference>
<keyword evidence="7" id="KW-0325">Glycoprotein</keyword>
<dbReference type="AlphaFoldDB" id="A0AAW2I728"/>
<dbReference type="Gene3D" id="3.40.50.2300">
    <property type="match status" value="1"/>
</dbReference>
<evidence type="ECO:0000256" key="6">
    <source>
        <dbReference type="ARBA" id="ARBA00023170"/>
    </source>
</evidence>
<dbReference type="GO" id="GO:0004965">
    <property type="term" value="F:G protein-coupled GABA receptor activity"/>
    <property type="evidence" value="ECO:0007669"/>
    <property type="project" value="InterPro"/>
</dbReference>
<keyword evidence="8" id="KW-0807">Transducer</keyword>
<keyword evidence="5" id="KW-0472">Membrane</keyword>
<evidence type="ECO:0000259" key="9">
    <source>
        <dbReference type="Pfam" id="PF01094"/>
    </source>
</evidence>
<dbReference type="InterPro" id="IPR028082">
    <property type="entry name" value="Peripla_BP_I"/>
</dbReference>
<dbReference type="InterPro" id="IPR002455">
    <property type="entry name" value="GPCR3_GABA-B"/>
</dbReference>
<dbReference type="EMBL" id="JARGDH010000002">
    <property type="protein sequence ID" value="KAL0277583.1"/>
    <property type="molecule type" value="Genomic_DNA"/>
</dbReference>
<accession>A0AAW2I728</accession>
<dbReference type="GO" id="GO:0038039">
    <property type="term" value="C:G protein-coupled receptor heterodimeric complex"/>
    <property type="evidence" value="ECO:0007669"/>
    <property type="project" value="TreeGrafter"/>
</dbReference>
<keyword evidence="2" id="KW-0812">Transmembrane</keyword>
<proteinExistence type="predicted"/>
<comment type="subcellular location">
    <subcellularLocation>
        <location evidence="1">Membrane</location>
    </subcellularLocation>
</comment>
<dbReference type="InterPro" id="IPR001828">
    <property type="entry name" value="ANF_lig-bd_rcpt"/>
</dbReference>
<evidence type="ECO:0000256" key="7">
    <source>
        <dbReference type="ARBA" id="ARBA00023180"/>
    </source>
</evidence>